<feature type="chain" id="PRO_5020562871" description="Extracellular membrane protein CFEM domain-containing protein" evidence="2">
    <location>
        <begin position="20"/>
        <end position="251"/>
    </location>
</feature>
<dbReference type="Proteomes" id="UP000268162">
    <property type="component" value="Unassembled WGS sequence"/>
</dbReference>
<accession>A0A4Q0A191</accession>
<dbReference type="AlphaFoldDB" id="A0A4Q0A191"/>
<protein>
    <recommendedName>
        <fullName evidence="5">Extracellular membrane protein CFEM domain-containing protein</fullName>
    </recommendedName>
</protein>
<reference evidence="4" key="1">
    <citation type="journal article" date="2018" name="Nat. Microbiol.">
        <title>Leveraging single-cell genomics to expand the fungal tree of life.</title>
        <authorList>
            <person name="Ahrendt S.R."/>
            <person name="Quandt C.A."/>
            <person name="Ciobanu D."/>
            <person name="Clum A."/>
            <person name="Salamov A."/>
            <person name="Andreopoulos B."/>
            <person name="Cheng J.F."/>
            <person name="Woyke T."/>
            <person name="Pelin A."/>
            <person name="Henrissat B."/>
            <person name="Reynolds N.K."/>
            <person name="Benny G.L."/>
            <person name="Smith M.E."/>
            <person name="James T.Y."/>
            <person name="Grigoriev I.V."/>
        </authorList>
    </citation>
    <scope>NUCLEOTIDE SEQUENCE [LARGE SCALE GENOMIC DNA]</scope>
    <source>
        <strain evidence="4">RSA 468</strain>
    </source>
</reference>
<dbReference type="EMBL" id="ML002241">
    <property type="protein sequence ID" value="RKP39843.1"/>
    <property type="molecule type" value="Genomic_DNA"/>
</dbReference>
<feature type="signal peptide" evidence="2">
    <location>
        <begin position="1"/>
        <end position="19"/>
    </location>
</feature>
<proteinExistence type="predicted"/>
<feature type="compositionally biased region" description="Polar residues" evidence="1">
    <location>
        <begin position="129"/>
        <end position="139"/>
    </location>
</feature>
<feature type="region of interest" description="Disordered" evidence="1">
    <location>
        <begin position="96"/>
        <end position="211"/>
    </location>
</feature>
<gene>
    <name evidence="3" type="ORF">BJ085DRAFT_33396</name>
</gene>
<keyword evidence="4" id="KW-1185">Reference proteome</keyword>
<evidence type="ECO:0000313" key="3">
    <source>
        <dbReference type="EMBL" id="RKP39843.1"/>
    </source>
</evidence>
<organism evidence="3 4">
    <name type="scientific">Dimargaris cristalligena</name>
    <dbReference type="NCBI Taxonomy" id="215637"/>
    <lineage>
        <taxon>Eukaryota</taxon>
        <taxon>Fungi</taxon>
        <taxon>Fungi incertae sedis</taxon>
        <taxon>Zoopagomycota</taxon>
        <taxon>Kickxellomycotina</taxon>
        <taxon>Dimargaritomycetes</taxon>
        <taxon>Dimargaritales</taxon>
        <taxon>Dimargaritaceae</taxon>
        <taxon>Dimargaris</taxon>
    </lineage>
</organism>
<evidence type="ECO:0000256" key="1">
    <source>
        <dbReference type="SAM" id="MobiDB-lite"/>
    </source>
</evidence>
<keyword evidence="2" id="KW-0732">Signal</keyword>
<feature type="compositionally biased region" description="Acidic residues" evidence="1">
    <location>
        <begin position="112"/>
        <end position="124"/>
    </location>
</feature>
<sequence length="251" mass="25461">MKCSLITLAALGLIGSSLAGADSPSVNTASSKKGNGLDCFYATPCQSSPDRVCASECLHIPLEAYRTCQHKCGMNERDYDAGVVDCVLSCVEGVRSTGSKHGSVKGAAVPLDQDEDNDQADGGDNDNNSKPTPTTSNHGDGQDGEADVQNKGKGKGKGKGGNGDHSPTGTATSLSSSLPTGKHAKGAMASKSSISDGETKTSRRPYTSTHGFAVQTGGWDDLAAGAGSVRLDFLAVGSAAVAALLIHRGGF</sequence>
<name>A0A4Q0A191_9FUNG</name>
<evidence type="ECO:0000256" key="2">
    <source>
        <dbReference type="SAM" id="SignalP"/>
    </source>
</evidence>
<feature type="compositionally biased region" description="Polar residues" evidence="1">
    <location>
        <begin position="165"/>
        <end position="179"/>
    </location>
</feature>
<evidence type="ECO:0000313" key="4">
    <source>
        <dbReference type="Proteomes" id="UP000268162"/>
    </source>
</evidence>
<evidence type="ECO:0008006" key="5">
    <source>
        <dbReference type="Google" id="ProtNLM"/>
    </source>
</evidence>